<evidence type="ECO:0000313" key="2">
    <source>
        <dbReference type="Proteomes" id="UP000800035"/>
    </source>
</evidence>
<protein>
    <submittedName>
        <fullName evidence="1">Uncharacterized protein</fullName>
    </submittedName>
</protein>
<keyword evidence="2" id="KW-1185">Reference proteome</keyword>
<dbReference type="EMBL" id="ML977024">
    <property type="protein sequence ID" value="KAF1950619.1"/>
    <property type="molecule type" value="Genomic_DNA"/>
</dbReference>
<accession>A0A6A5TFR5</accession>
<evidence type="ECO:0000313" key="1">
    <source>
        <dbReference type="EMBL" id="KAF1950619.1"/>
    </source>
</evidence>
<reference evidence="1" key="1">
    <citation type="journal article" date="2020" name="Stud. Mycol.">
        <title>101 Dothideomycetes genomes: a test case for predicting lifestyles and emergence of pathogens.</title>
        <authorList>
            <person name="Haridas S."/>
            <person name="Albert R."/>
            <person name="Binder M."/>
            <person name="Bloem J."/>
            <person name="Labutti K."/>
            <person name="Salamov A."/>
            <person name="Andreopoulos B."/>
            <person name="Baker S."/>
            <person name="Barry K."/>
            <person name="Bills G."/>
            <person name="Bluhm B."/>
            <person name="Cannon C."/>
            <person name="Castanera R."/>
            <person name="Culley D."/>
            <person name="Daum C."/>
            <person name="Ezra D."/>
            <person name="Gonzalez J."/>
            <person name="Henrissat B."/>
            <person name="Kuo A."/>
            <person name="Liang C."/>
            <person name="Lipzen A."/>
            <person name="Lutzoni F."/>
            <person name="Magnuson J."/>
            <person name="Mondo S."/>
            <person name="Nolan M."/>
            <person name="Ohm R."/>
            <person name="Pangilinan J."/>
            <person name="Park H.-J."/>
            <person name="Ramirez L."/>
            <person name="Alfaro M."/>
            <person name="Sun H."/>
            <person name="Tritt A."/>
            <person name="Yoshinaga Y."/>
            <person name="Zwiers L.-H."/>
            <person name="Turgeon B."/>
            <person name="Goodwin S."/>
            <person name="Spatafora J."/>
            <person name="Crous P."/>
            <person name="Grigoriev I."/>
        </authorList>
    </citation>
    <scope>NUCLEOTIDE SEQUENCE</scope>
    <source>
        <strain evidence="1">CBS 675.92</strain>
    </source>
</reference>
<name>A0A6A5TFR5_9PLEO</name>
<dbReference type="AlphaFoldDB" id="A0A6A5TFR5"/>
<gene>
    <name evidence="1" type="ORF">CC80DRAFT_226592</name>
</gene>
<organism evidence="1 2">
    <name type="scientific">Byssothecium circinans</name>
    <dbReference type="NCBI Taxonomy" id="147558"/>
    <lineage>
        <taxon>Eukaryota</taxon>
        <taxon>Fungi</taxon>
        <taxon>Dikarya</taxon>
        <taxon>Ascomycota</taxon>
        <taxon>Pezizomycotina</taxon>
        <taxon>Dothideomycetes</taxon>
        <taxon>Pleosporomycetidae</taxon>
        <taxon>Pleosporales</taxon>
        <taxon>Massarineae</taxon>
        <taxon>Massarinaceae</taxon>
        <taxon>Byssothecium</taxon>
    </lineage>
</organism>
<proteinExistence type="predicted"/>
<dbReference type="Proteomes" id="UP000800035">
    <property type="component" value="Unassembled WGS sequence"/>
</dbReference>
<sequence length="198" mass="21134">MRARVLAGVVQCPLSTVHPNLGARMPPRPLLLLEPFGCTPPCRARGLKLSHLPCHLVYHGHDSVAASPLASLVHESQPLSPRLNDRATRDLQLCISPSSRPPHTPSSVYPFVAARQSLAQAQPVDIYSPPPQKHPGAAPFTASSVVRTQIGSAVISLWSDIYPLPSPSPPSSLIFRSILSSESASPKTTPLPCAKHGH</sequence>